<dbReference type="SUPFAM" id="SSF46689">
    <property type="entry name" value="Homeodomain-like"/>
    <property type="match status" value="1"/>
</dbReference>
<evidence type="ECO:0000256" key="1">
    <source>
        <dbReference type="ARBA" id="ARBA00023015"/>
    </source>
</evidence>
<dbReference type="InterPro" id="IPR003313">
    <property type="entry name" value="AraC-bd"/>
</dbReference>
<dbReference type="Pfam" id="PF02311">
    <property type="entry name" value="AraC_binding"/>
    <property type="match status" value="1"/>
</dbReference>
<dbReference type="Proteomes" id="UP000565468">
    <property type="component" value="Unassembled WGS sequence"/>
</dbReference>
<organism evidence="5 6">
    <name type="scientific">Paenibacillus lemnae</name>
    <dbReference type="NCBI Taxonomy" id="1330551"/>
    <lineage>
        <taxon>Bacteria</taxon>
        <taxon>Bacillati</taxon>
        <taxon>Bacillota</taxon>
        <taxon>Bacilli</taxon>
        <taxon>Bacillales</taxon>
        <taxon>Paenibacillaceae</taxon>
        <taxon>Paenibacillus</taxon>
    </lineage>
</organism>
<evidence type="ECO:0000313" key="5">
    <source>
        <dbReference type="EMBL" id="NMO94908.1"/>
    </source>
</evidence>
<dbReference type="AlphaFoldDB" id="A0A848M1T0"/>
<keyword evidence="1" id="KW-0805">Transcription regulation</keyword>
<comment type="caution">
    <text evidence="5">The sequence shown here is derived from an EMBL/GenBank/DDBJ whole genome shotgun (WGS) entry which is preliminary data.</text>
</comment>
<dbReference type="Gene3D" id="1.10.10.60">
    <property type="entry name" value="Homeodomain-like"/>
    <property type="match status" value="1"/>
</dbReference>
<accession>A0A848M1T0</accession>
<dbReference type="PANTHER" id="PTHR43280">
    <property type="entry name" value="ARAC-FAMILY TRANSCRIPTIONAL REGULATOR"/>
    <property type="match status" value="1"/>
</dbReference>
<evidence type="ECO:0000256" key="2">
    <source>
        <dbReference type="ARBA" id="ARBA00023125"/>
    </source>
</evidence>
<dbReference type="InterPro" id="IPR020449">
    <property type="entry name" value="Tscrpt_reg_AraC-type_HTH"/>
</dbReference>
<dbReference type="Pfam" id="PF12833">
    <property type="entry name" value="HTH_18"/>
    <property type="match status" value="1"/>
</dbReference>
<evidence type="ECO:0000256" key="3">
    <source>
        <dbReference type="ARBA" id="ARBA00023163"/>
    </source>
</evidence>
<evidence type="ECO:0000313" key="6">
    <source>
        <dbReference type="Proteomes" id="UP000565468"/>
    </source>
</evidence>
<dbReference type="SUPFAM" id="SSF51215">
    <property type="entry name" value="Regulatory protein AraC"/>
    <property type="match status" value="1"/>
</dbReference>
<dbReference type="PANTHER" id="PTHR43280:SF2">
    <property type="entry name" value="HTH-TYPE TRANSCRIPTIONAL REGULATOR EXSA"/>
    <property type="match status" value="1"/>
</dbReference>
<proteinExistence type="predicted"/>
<dbReference type="Gene3D" id="2.60.120.10">
    <property type="entry name" value="Jelly Rolls"/>
    <property type="match status" value="1"/>
</dbReference>
<protein>
    <submittedName>
        <fullName evidence="5">AraC family transcriptional regulator</fullName>
    </submittedName>
</protein>
<reference evidence="5 6" key="1">
    <citation type="submission" date="2020-04" db="EMBL/GenBank/DDBJ databases">
        <title>Paenibacillus algicola sp. nov., a novel marine bacterium producing alginate lyase.</title>
        <authorList>
            <person name="Huang H."/>
        </authorList>
    </citation>
    <scope>NUCLEOTIDE SEQUENCE [LARGE SCALE GENOMIC DNA]</scope>
    <source>
        <strain evidence="5 6">L7-75</strain>
    </source>
</reference>
<name>A0A848M1T0_PAELE</name>
<sequence length="307" mass="34856">MAEKFSKRDLPPVNIGNMDIKLNFGLFVLNVLDVKFGLFHSSIREHSHSHGSYELHYIPGGQGTLVAQGQRYSLIPGTLFMTGPDVAHEQIPVASDPMAEYCIFFQLLPGDSRQIINKHSHHQLLYELLINHPFWIGQDCEDLMTLFNMLAEELSAKRTGFHHAATNILEIIVTRVLRQFLEHDASPKAADIPLKTLDDSRLLTIENSFLYEFHSITLSQLACRLGLGIRQTERIVQKQYNLSFNEKKKQSRMSAAAQLLKTTDRAIHSIAEDTGFASAEQFSHAFKRYFGMTATQYRSRHHAGLHP</sequence>
<keyword evidence="6" id="KW-1185">Reference proteome</keyword>
<dbReference type="PROSITE" id="PS00041">
    <property type="entry name" value="HTH_ARAC_FAMILY_1"/>
    <property type="match status" value="1"/>
</dbReference>
<dbReference type="PRINTS" id="PR00032">
    <property type="entry name" value="HTHARAC"/>
</dbReference>
<dbReference type="InterPro" id="IPR009057">
    <property type="entry name" value="Homeodomain-like_sf"/>
</dbReference>
<dbReference type="InterPro" id="IPR037923">
    <property type="entry name" value="HTH-like"/>
</dbReference>
<dbReference type="InterPro" id="IPR018062">
    <property type="entry name" value="HTH_AraC-typ_CS"/>
</dbReference>
<dbReference type="InterPro" id="IPR014710">
    <property type="entry name" value="RmlC-like_jellyroll"/>
</dbReference>
<feature type="domain" description="HTH araC/xylS-type" evidence="4">
    <location>
        <begin position="199"/>
        <end position="300"/>
    </location>
</feature>
<gene>
    <name evidence="5" type="ORF">HII30_03775</name>
</gene>
<dbReference type="EMBL" id="JABBPN010000002">
    <property type="protein sequence ID" value="NMO94908.1"/>
    <property type="molecule type" value="Genomic_DNA"/>
</dbReference>
<dbReference type="SMART" id="SM00342">
    <property type="entry name" value="HTH_ARAC"/>
    <property type="match status" value="1"/>
</dbReference>
<dbReference type="GO" id="GO:0043565">
    <property type="term" value="F:sequence-specific DNA binding"/>
    <property type="evidence" value="ECO:0007669"/>
    <property type="project" value="InterPro"/>
</dbReference>
<dbReference type="GO" id="GO:0003700">
    <property type="term" value="F:DNA-binding transcription factor activity"/>
    <property type="evidence" value="ECO:0007669"/>
    <property type="project" value="InterPro"/>
</dbReference>
<dbReference type="PROSITE" id="PS01124">
    <property type="entry name" value="HTH_ARAC_FAMILY_2"/>
    <property type="match status" value="1"/>
</dbReference>
<keyword evidence="3" id="KW-0804">Transcription</keyword>
<evidence type="ECO:0000259" key="4">
    <source>
        <dbReference type="PROSITE" id="PS01124"/>
    </source>
</evidence>
<keyword evidence="2" id="KW-0238">DNA-binding</keyword>
<dbReference type="InterPro" id="IPR018060">
    <property type="entry name" value="HTH_AraC"/>
</dbReference>